<evidence type="ECO:0000313" key="1">
    <source>
        <dbReference type="EMBL" id="MBF6637853.1"/>
    </source>
</evidence>
<organism evidence="1 2">
    <name type="scientific">Rouxiella silvae</name>
    <dbReference type="NCBI Taxonomy" id="1646373"/>
    <lineage>
        <taxon>Bacteria</taxon>
        <taxon>Pseudomonadati</taxon>
        <taxon>Pseudomonadota</taxon>
        <taxon>Gammaproteobacteria</taxon>
        <taxon>Enterobacterales</taxon>
        <taxon>Yersiniaceae</taxon>
        <taxon>Rouxiella</taxon>
    </lineage>
</organism>
<accession>A0AA40X3G5</accession>
<gene>
    <name evidence="1" type="ORF">ITX54_14405</name>
</gene>
<name>A0AA40X3G5_9GAMM</name>
<protein>
    <submittedName>
        <fullName evidence="1">Uncharacterized protein</fullName>
    </submittedName>
</protein>
<dbReference type="Proteomes" id="UP000705283">
    <property type="component" value="Unassembled WGS sequence"/>
</dbReference>
<evidence type="ECO:0000313" key="2">
    <source>
        <dbReference type="Proteomes" id="UP000705283"/>
    </source>
</evidence>
<dbReference type="AlphaFoldDB" id="A0AA40X3G5"/>
<reference evidence="1" key="1">
    <citation type="submission" date="2020-11" db="EMBL/GenBank/DDBJ databases">
        <authorList>
            <person name="Lee S.D."/>
        </authorList>
    </citation>
    <scope>NUCLEOTIDE SEQUENCE</scope>
    <source>
        <strain evidence="1">SAP-2</strain>
    </source>
</reference>
<comment type="caution">
    <text evidence="1">The sequence shown here is derived from an EMBL/GenBank/DDBJ whole genome shotgun (WGS) entry which is preliminary data.</text>
</comment>
<proteinExistence type="predicted"/>
<dbReference type="RefSeq" id="WP_194978250.1">
    <property type="nucleotide sequence ID" value="NZ_JADMKS010000005.1"/>
</dbReference>
<sequence length="258" mass="29064">MRSIPALTLQIKAFIYGSQGDDKIDKSQITNTISRDKITHDNFPHAAITSPEDLCERLSRFNNIALDNESVLLFKNQFDDYRFSVNKTILAAAAAGSKKECSIHAVTSSLLDISSFTHDMLMAIKQLREFSRFNAAPLLFGDVISAEGKPVKPSRIDVERYQSETLSCDEFQSIGKSVAAGLAKQMLIVLVTDTEHSMLSLTRVFNADDKHKHRNYKEFEENFSRIHDWIEGKTDNLPAVLSLEANSIEANRIFNVKY</sequence>
<reference evidence="1" key="2">
    <citation type="submission" date="2022-09" db="EMBL/GenBank/DDBJ databases">
        <title>Rouxiella aceris sp. nov., isolated from tree sap and emended description of the genus Rhouxiella.</title>
        <authorList>
            <person name="Kim I.S."/>
        </authorList>
    </citation>
    <scope>NUCLEOTIDE SEQUENCE</scope>
    <source>
        <strain evidence="1">SAP-2</strain>
    </source>
</reference>
<dbReference type="EMBL" id="JADMKS010000005">
    <property type="protein sequence ID" value="MBF6637853.1"/>
    <property type="molecule type" value="Genomic_DNA"/>
</dbReference>